<dbReference type="Gene3D" id="3.30.70.100">
    <property type="match status" value="1"/>
</dbReference>
<comment type="caution">
    <text evidence="4">The sequence shown here is derived from an EMBL/GenBank/DDBJ whole genome shotgun (WGS) entry which is preliminary data.</text>
</comment>
<name>A0ABT6Y5X2_9BACT</name>
<sequence length="113" mass="12681">MKKLAIMWGLILTTFLSFADNPSTVKIKTSAICEMCKERIEKRLAFTKGVKDVNLNLDDKVVSVTYNPKKTNVEALKKVITETGYDADDVQKNEEAHSKLPSCCQKTSKGMKH</sequence>
<dbReference type="InterPro" id="IPR036163">
    <property type="entry name" value="HMA_dom_sf"/>
</dbReference>
<evidence type="ECO:0000256" key="2">
    <source>
        <dbReference type="SAM" id="SignalP"/>
    </source>
</evidence>
<accession>A0ABT6Y5X2</accession>
<feature type="signal peptide" evidence="2">
    <location>
        <begin position="1"/>
        <end position="19"/>
    </location>
</feature>
<feature type="domain" description="HMA" evidence="3">
    <location>
        <begin position="22"/>
        <end position="88"/>
    </location>
</feature>
<dbReference type="Pfam" id="PF00403">
    <property type="entry name" value="HMA"/>
    <property type="match status" value="1"/>
</dbReference>
<organism evidence="4 5">
    <name type="scientific">Flectobacillus roseus</name>
    <dbReference type="NCBI Taxonomy" id="502259"/>
    <lineage>
        <taxon>Bacteria</taxon>
        <taxon>Pseudomonadati</taxon>
        <taxon>Bacteroidota</taxon>
        <taxon>Cytophagia</taxon>
        <taxon>Cytophagales</taxon>
        <taxon>Flectobacillaceae</taxon>
        <taxon>Flectobacillus</taxon>
    </lineage>
</organism>
<dbReference type="CDD" id="cd00371">
    <property type="entry name" value="HMA"/>
    <property type="match status" value="1"/>
</dbReference>
<keyword evidence="5" id="KW-1185">Reference proteome</keyword>
<feature type="region of interest" description="Disordered" evidence="1">
    <location>
        <begin position="92"/>
        <end position="113"/>
    </location>
</feature>
<gene>
    <name evidence="4" type="ORF">QM524_06500</name>
</gene>
<dbReference type="RefSeq" id="WP_283343943.1">
    <property type="nucleotide sequence ID" value="NZ_JASHIF010000004.1"/>
</dbReference>
<dbReference type="Proteomes" id="UP001236507">
    <property type="component" value="Unassembled WGS sequence"/>
</dbReference>
<evidence type="ECO:0000313" key="4">
    <source>
        <dbReference type="EMBL" id="MDI9858849.1"/>
    </source>
</evidence>
<feature type="compositionally biased region" description="Polar residues" evidence="1">
    <location>
        <begin position="104"/>
        <end position="113"/>
    </location>
</feature>
<evidence type="ECO:0000259" key="3">
    <source>
        <dbReference type="PROSITE" id="PS50846"/>
    </source>
</evidence>
<evidence type="ECO:0000313" key="5">
    <source>
        <dbReference type="Proteomes" id="UP001236507"/>
    </source>
</evidence>
<proteinExistence type="predicted"/>
<reference evidence="4 5" key="1">
    <citation type="submission" date="2023-05" db="EMBL/GenBank/DDBJ databases">
        <title>Novel species of genus Flectobacillus isolated from stream in China.</title>
        <authorList>
            <person name="Lu H."/>
        </authorList>
    </citation>
    <scope>NUCLEOTIDE SEQUENCE [LARGE SCALE GENOMIC DNA]</scope>
    <source>
        <strain evidence="4 5">KCTC 42575</strain>
    </source>
</reference>
<keyword evidence="2" id="KW-0732">Signal</keyword>
<dbReference type="InterPro" id="IPR006121">
    <property type="entry name" value="HMA_dom"/>
</dbReference>
<dbReference type="SUPFAM" id="SSF55008">
    <property type="entry name" value="HMA, heavy metal-associated domain"/>
    <property type="match status" value="1"/>
</dbReference>
<evidence type="ECO:0000256" key="1">
    <source>
        <dbReference type="SAM" id="MobiDB-lite"/>
    </source>
</evidence>
<protein>
    <submittedName>
        <fullName evidence="4">Heavy metal-associated domain-containing protein</fullName>
    </submittedName>
</protein>
<dbReference type="EMBL" id="JASHIF010000004">
    <property type="protein sequence ID" value="MDI9858849.1"/>
    <property type="molecule type" value="Genomic_DNA"/>
</dbReference>
<dbReference type="PROSITE" id="PS50846">
    <property type="entry name" value="HMA_2"/>
    <property type="match status" value="1"/>
</dbReference>
<feature type="chain" id="PRO_5046155496" evidence="2">
    <location>
        <begin position="20"/>
        <end position="113"/>
    </location>
</feature>